<proteinExistence type="predicted"/>
<evidence type="ECO:0000313" key="2">
    <source>
        <dbReference type="RefSeq" id="XP_021854148.2"/>
    </source>
</evidence>
<sequence>MLFEYSSSSESADENPYGEVDRMVGEFVTHHLPNTFFPRGPRLRNVNDTIPIPADRNREEGHNRLFNDYFAENPVYSDKQFRRRFRMRRPLFCRIMNKVVENDVFLQQRRNAAGKLGLSGLQKCTAAIRMLAYGLAPDAIDEYLRMGETTSKKSLLHFTQGVIKHFEEDYLRSPTDEDLRRILYQNEMRGFPGMIGSIDCMHWEWKNCPTAWRGQYQGRSGKASLILEAVADQDLWIWHSFFGIPGSSNDLNVLHRSPVFDDVLTGKAPPITFQVNGHEYNMGYYLTDGIYPNWATFIQGFSRPQLETERLFANRQAHVRKDVERAFGVLQARFAIVRQPSLDYDEDILGDIMKACIILHNMIVEDERDMYVRADVLRRYYEEDLSSLTATVNNGEPFEFQTGQPYSINALLGRITALRSSQIHHSLKEDLIEHNWQKYGDSFKWVDRINIVNQFASLLQFLHGFDPSYVVGNIAARHILLDEDMHVFLVDFGMMTGGILGDKKAKKNVRCCGSIGYMDSPSLFVGYIFKMS</sequence>
<reference evidence="2" key="2">
    <citation type="submission" date="2025-08" db="UniProtKB">
        <authorList>
            <consortium name="RefSeq"/>
        </authorList>
    </citation>
    <scope>IDENTIFICATION</scope>
    <source>
        <tissue evidence="2">Leaf</tissue>
    </source>
</reference>
<protein>
    <submittedName>
        <fullName evidence="2">Protein ALP1-like</fullName>
    </submittedName>
</protein>
<dbReference type="AlphaFoldDB" id="A0A9R0ISE8"/>
<dbReference type="GeneID" id="110793569"/>
<dbReference type="PANTHER" id="PTHR47150">
    <property type="entry name" value="OS12G0169200 PROTEIN"/>
    <property type="match status" value="1"/>
</dbReference>
<dbReference type="KEGG" id="soe:110793569"/>
<dbReference type="Proteomes" id="UP000813463">
    <property type="component" value="Chromosome 4"/>
</dbReference>
<evidence type="ECO:0000313" key="1">
    <source>
        <dbReference type="Proteomes" id="UP000813463"/>
    </source>
</evidence>
<organism evidence="1 2">
    <name type="scientific">Spinacia oleracea</name>
    <name type="common">Spinach</name>
    <dbReference type="NCBI Taxonomy" id="3562"/>
    <lineage>
        <taxon>Eukaryota</taxon>
        <taxon>Viridiplantae</taxon>
        <taxon>Streptophyta</taxon>
        <taxon>Embryophyta</taxon>
        <taxon>Tracheophyta</taxon>
        <taxon>Spermatophyta</taxon>
        <taxon>Magnoliopsida</taxon>
        <taxon>eudicotyledons</taxon>
        <taxon>Gunneridae</taxon>
        <taxon>Pentapetalae</taxon>
        <taxon>Caryophyllales</taxon>
        <taxon>Chenopodiaceae</taxon>
        <taxon>Chenopodioideae</taxon>
        <taxon>Anserineae</taxon>
        <taxon>Spinacia</taxon>
    </lineage>
</organism>
<dbReference type="RefSeq" id="XP_021854148.2">
    <property type="nucleotide sequence ID" value="XM_021998456.2"/>
</dbReference>
<dbReference type="InterPro" id="IPR011009">
    <property type="entry name" value="Kinase-like_dom_sf"/>
</dbReference>
<dbReference type="InterPro" id="IPR006912">
    <property type="entry name" value="Harbinger_derived_prot"/>
</dbReference>
<dbReference type="PANTHER" id="PTHR47150:SF5">
    <property type="entry name" value="OS07G0546750 PROTEIN"/>
    <property type="match status" value="1"/>
</dbReference>
<dbReference type="SUPFAM" id="SSF56112">
    <property type="entry name" value="Protein kinase-like (PK-like)"/>
    <property type="match status" value="1"/>
</dbReference>
<reference evidence="1" key="1">
    <citation type="journal article" date="2021" name="Nat. Commun.">
        <title>Genomic analyses provide insights into spinach domestication and the genetic basis of agronomic traits.</title>
        <authorList>
            <person name="Cai X."/>
            <person name="Sun X."/>
            <person name="Xu C."/>
            <person name="Sun H."/>
            <person name="Wang X."/>
            <person name="Ge C."/>
            <person name="Zhang Z."/>
            <person name="Wang Q."/>
            <person name="Fei Z."/>
            <person name="Jiao C."/>
            <person name="Wang Q."/>
        </authorList>
    </citation>
    <scope>NUCLEOTIDE SEQUENCE [LARGE SCALE GENOMIC DNA]</scope>
    <source>
        <strain evidence="1">cv. Varoflay</strain>
    </source>
</reference>
<keyword evidence="1" id="KW-1185">Reference proteome</keyword>
<accession>A0A9R0ISE8</accession>
<gene>
    <name evidence="2" type="primary">LOC110793569</name>
</gene>
<name>A0A9R0ISE8_SPIOL</name>
<dbReference type="Pfam" id="PF04827">
    <property type="entry name" value="Plant_tran"/>
    <property type="match status" value="1"/>
</dbReference>
<dbReference type="Gene3D" id="1.10.510.10">
    <property type="entry name" value="Transferase(Phosphotransferase) domain 1"/>
    <property type="match status" value="1"/>
</dbReference>